<evidence type="ECO:0000256" key="1">
    <source>
        <dbReference type="SAM" id="MobiDB-lite"/>
    </source>
</evidence>
<name>A3LMY5_PICST</name>
<dbReference type="HOGENOM" id="CLU_186295_0_0_1"/>
<reference evidence="2 3" key="1">
    <citation type="journal article" date="2007" name="Nat. Biotechnol.">
        <title>Genome sequence of the lignocellulose-bioconverting and xylose-fermenting yeast Pichia stipitis.</title>
        <authorList>
            <person name="Jeffries T.W."/>
            <person name="Grigoriev I.V."/>
            <person name="Grimwood J."/>
            <person name="Laplaza J.M."/>
            <person name="Aerts A."/>
            <person name="Salamov A."/>
            <person name="Schmutz J."/>
            <person name="Lindquist E."/>
            <person name="Dehal P."/>
            <person name="Shapiro H."/>
            <person name="Jin Y.S."/>
            <person name="Passoth V."/>
            <person name="Richardson P.M."/>
        </authorList>
    </citation>
    <scope>NUCLEOTIDE SEQUENCE [LARGE SCALE GENOMIC DNA]</scope>
    <source>
        <strain evidence="3">ATCC 58785 / CBS 6054 / NBRC 10063 / NRRL Y-11545</strain>
    </source>
</reference>
<evidence type="ECO:0000313" key="3">
    <source>
        <dbReference type="Proteomes" id="UP000002258"/>
    </source>
</evidence>
<dbReference type="GeneID" id="4837122"/>
<dbReference type="InParanoid" id="A3LMY5"/>
<dbReference type="Proteomes" id="UP000002258">
    <property type="component" value="Chromosome 2"/>
</dbReference>
<accession>A3LMY5</accession>
<dbReference type="KEGG" id="pic:PICST_27932"/>
<feature type="non-terminal residue" evidence="2">
    <location>
        <position position="74"/>
    </location>
</feature>
<dbReference type="STRING" id="322104.A3LMY5"/>
<feature type="compositionally biased region" description="Basic and acidic residues" evidence="1">
    <location>
        <begin position="19"/>
        <end position="37"/>
    </location>
</feature>
<gene>
    <name evidence="2" type="primary">STF2</name>
    <name evidence="2" type="ORF">PICST_27932</name>
</gene>
<keyword evidence="3" id="KW-1185">Reference proteome</keyword>
<dbReference type="EMBL" id="CP000496">
    <property type="protein sequence ID" value="ABN64765.1"/>
    <property type="molecule type" value="Genomic_DNA"/>
</dbReference>
<dbReference type="OrthoDB" id="2122308at2759"/>
<dbReference type="RefSeq" id="XP_001382794.1">
    <property type="nucleotide sequence ID" value="XM_001382757.1"/>
</dbReference>
<organism evidence="2 3">
    <name type="scientific">Scheffersomyces stipitis (strain ATCC 58785 / CBS 6054 / NBRC 10063 / NRRL Y-11545)</name>
    <name type="common">Yeast</name>
    <name type="synonym">Pichia stipitis</name>
    <dbReference type="NCBI Taxonomy" id="322104"/>
    <lineage>
        <taxon>Eukaryota</taxon>
        <taxon>Fungi</taxon>
        <taxon>Dikarya</taxon>
        <taxon>Ascomycota</taxon>
        <taxon>Saccharomycotina</taxon>
        <taxon>Pichiomycetes</taxon>
        <taxon>Debaryomycetaceae</taxon>
        <taxon>Scheffersomyces</taxon>
    </lineage>
</organism>
<dbReference type="FunCoup" id="A3LMY5">
    <property type="interactions" value="133"/>
</dbReference>
<proteinExistence type="predicted"/>
<feature type="region of interest" description="Disordered" evidence="1">
    <location>
        <begin position="19"/>
        <end position="74"/>
    </location>
</feature>
<sequence length="74" mass="8754">MTRTNKWTVHEKKVEPKWFTHHGPVDSDPTKVKKEGAGKNNWGQPGDELQKEDFNFFNKSQRRNSNHSENEEKM</sequence>
<dbReference type="OMA" id="KWTVHES"/>
<dbReference type="eggNOG" id="ENOG502S4WH">
    <property type="taxonomic scope" value="Eukaryota"/>
</dbReference>
<protein>
    <submittedName>
        <fullName evidence="2">ATPase stabilizing factor 15 kDa protein</fullName>
    </submittedName>
</protein>
<evidence type="ECO:0000313" key="2">
    <source>
        <dbReference type="EMBL" id="ABN64765.1"/>
    </source>
</evidence>
<dbReference type="AlphaFoldDB" id="A3LMY5"/>